<dbReference type="InterPro" id="IPR001199">
    <property type="entry name" value="Cyt_B5-like_heme/steroid-bd"/>
</dbReference>
<dbReference type="SUPFAM" id="SSF55856">
    <property type="entry name" value="Cytochrome b5-like heme/steroid binding domain"/>
    <property type="match status" value="1"/>
</dbReference>
<dbReference type="Proteomes" id="UP000054107">
    <property type="component" value="Unassembled WGS sequence"/>
</dbReference>
<dbReference type="OrthoDB" id="260519at2759"/>
<evidence type="ECO:0000256" key="7">
    <source>
        <dbReference type="ARBA" id="ARBA00023136"/>
    </source>
</evidence>
<dbReference type="EMBL" id="LN733047">
    <property type="protein sequence ID" value="CEP16286.1"/>
    <property type="molecule type" value="Genomic_DNA"/>
</dbReference>
<evidence type="ECO:0000256" key="8">
    <source>
        <dbReference type="ARBA" id="ARBA00038168"/>
    </source>
</evidence>
<proteinExistence type="inferred from homology"/>
<dbReference type="PANTHER" id="PTHR19359">
    <property type="entry name" value="CYTOCHROME B5"/>
    <property type="match status" value="1"/>
</dbReference>
<name>A0A0B7NCL0_9FUNG</name>
<evidence type="ECO:0000313" key="12">
    <source>
        <dbReference type="Proteomes" id="UP000054107"/>
    </source>
</evidence>
<comment type="similarity">
    <text evidence="8 9">Belongs to the cytochrome b5 family.</text>
</comment>
<feature type="domain" description="Cytochrome b5 heme-binding" evidence="10">
    <location>
        <begin position="8"/>
        <end position="84"/>
    </location>
</feature>
<dbReference type="PROSITE" id="PS50255">
    <property type="entry name" value="CYTOCHROME_B5_2"/>
    <property type="match status" value="1"/>
</dbReference>
<feature type="transmembrane region" description="Helical" evidence="9">
    <location>
        <begin position="112"/>
        <end position="131"/>
    </location>
</feature>
<keyword evidence="3 9" id="KW-0812">Transmembrane</keyword>
<evidence type="ECO:0000256" key="6">
    <source>
        <dbReference type="ARBA" id="ARBA00023004"/>
    </source>
</evidence>
<evidence type="ECO:0000256" key="2">
    <source>
        <dbReference type="ARBA" id="ARBA00022617"/>
    </source>
</evidence>
<dbReference type="InterPro" id="IPR050668">
    <property type="entry name" value="Cytochrome_b5"/>
</dbReference>
<evidence type="ECO:0000256" key="4">
    <source>
        <dbReference type="ARBA" id="ARBA00022723"/>
    </source>
</evidence>
<dbReference type="GO" id="GO:0016020">
    <property type="term" value="C:membrane"/>
    <property type="evidence" value="ECO:0007669"/>
    <property type="project" value="UniProtKB-SubCell"/>
</dbReference>
<dbReference type="Gene3D" id="3.10.120.10">
    <property type="entry name" value="Cytochrome b5-like heme/steroid binding domain"/>
    <property type="match status" value="1"/>
</dbReference>
<dbReference type="GO" id="GO:0046872">
    <property type="term" value="F:metal ion binding"/>
    <property type="evidence" value="ECO:0007669"/>
    <property type="project" value="UniProtKB-UniRule"/>
</dbReference>
<evidence type="ECO:0000256" key="1">
    <source>
        <dbReference type="ARBA" id="ARBA00004370"/>
    </source>
</evidence>
<organism evidence="11 12">
    <name type="scientific">Parasitella parasitica</name>
    <dbReference type="NCBI Taxonomy" id="35722"/>
    <lineage>
        <taxon>Eukaryota</taxon>
        <taxon>Fungi</taxon>
        <taxon>Fungi incertae sedis</taxon>
        <taxon>Mucoromycota</taxon>
        <taxon>Mucoromycotina</taxon>
        <taxon>Mucoromycetes</taxon>
        <taxon>Mucorales</taxon>
        <taxon>Mucorineae</taxon>
        <taxon>Mucoraceae</taxon>
        <taxon>Parasitella</taxon>
    </lineage>
</organism>
<dbReference type="GO" id="GO:0020037">
    <property type="term" value="F:heme binding"/>
    <property type="evidence" value="ECO:0007669"/>
    <property type="project" value="UniProtKB-UniRule"/>
</dbReference>
<keyword evidence="4 9" id="KW-0479">Metal-binding</keyword>
<dbReference type="PRINTS" id="PR00363">
    <property type="entry name" value="CYTOCHROMEB5"/>
</dbReference>
<dbReference type="SMART" id="SM01117">
    <property type="entry name" value="Cyt-b5"/>
    <property type="match status" value="1"/>
</dbReference>
<dbReference type="Pfam" id="PF00173">
    <property type="entry name" value="Cyt-b5"/>
    <property type="match status" value="1"/>
</dbReference>
<dbReference type="InterPro" id="IPR018506">
    <property type="entry name" value="Cyt_B5_heme-BS"/>
</dbReference>
<dbReference type="InterPro" id="IPR036400">
    <property type="entry name" value="Cyt_B5-like_heme/steroid_sf"/>
</dbReference>
<evidence type="ECO:0000256" key="5">
    <source>
        <dbReference type="ARBA" id="ARBA00022989"/>
    </source>
</evidence>
<keyword evidence="2 9" id="KW-0349">Heme</keyword>
<reference evidence="11 12" key="1">
    <citation type="submission" date="2014-09" db="EMBL/GenBank/DDBJ databases">
        <authorList>
            <person name="Ellenberger Sabrina"/>
        </authorList>
    </citation>
    <scope>NUCLEOTIDE SEQUENCE [LARGE SCALE GENOMIC DNA]</scope>
    <source>
        <strain evidence="11 12">CBS 412.66</strain>
    </source>
</reference>
<comment type="subcellular location">
    <subcellularLocation>
        <location evidence="1">Membrane</location>
    </subcellularLocation>
</comment>
<dbReference type="STRING" id="35722.A0A0B7NCL0"/>
<keyword evidence="6 9" id="KW-0408">Iron</keyword>
<evidence type="ECO:0000256" key="9">
    <source>
        <dbReference type="RuleBase" id="RU362121"/>
    </source>
</evidence>
<dbReference type="PROSITE" id="PS00191">
    <property type="entry name" value="CYTOCHROME_B5_1"/>
    <property type="match status" value="1"/>
</dbReference>
<keyword evidence="12" id="KW-1185">Reference proteome</keyword>
<accession>A0A0B7NCL0</accession>
<evidence type="ECO:0000313" key="11">
    <source>
        <dbReference type="EMBL" id="CEP16286.1"/>
    </source>
</evidence>
<keyword evidence="7 9" id="KW-0472">Membrane</keyword>
<dbReference type="FunFam" id="3.10.120.10:FF:000002">
    <property type="entry name" value="Cytochrome b5 type B"/>
    <property type="match status" value="1"/>
</dbReference>
<dbReference type="AlphaFoldDB" id="A0A0B7NCL0"/>
<gene>
    <name evidence="11" type="primary">PARPA_10542.1 scaffold 41154</name>
</gene>
<keyword evidence="5 9" id="KW-1133">Transmembrane helix</keyword>
<evidence type="ECO:0000256" key="3">
    <source>
        <dbReference type="ARBA" id="ARBA00022692"/>
    </source>
</evidence>
<evidence type="ECO:0000259" key="10">
    <source>
        <dbReference type="PROSITE" id="PS50255"/>
    </source>
</evidence>
<protein>
    <recommendedName>
        <fullName evidence="10">Cytochrome b5 heme-binding domain-containing protein</fullName>
    </recommendedName>
</protein>
<sequence length="137" mass="15234">MSTASNTETTYSLDDVSKHNIKSDLWMTIHNKVYNITDFVLEHPGGEEVLLDEAGKDATESFEDIGHSDEAREILEKYLVGALDEASQKKTHNFNVIRAGELPEEKKSSGSFLRVLLPALAVVGVIAYKFILAPQRQ</sequence>